<sequence>MNERSSAMSSSLGRLPLECRRNILSSITDVPTLRAAIFSHPLFYYAFRNRSSFIVEKVLCGVVPQESLLEAISAFELRRIKPWSLAKAVAILNCYRNNEISPTFEYTILSALAIQKFNDAVLFFASDFATDALPINPLTDIDEDPSNSPPLLPSKLRRITSSFHRHELCSSIFPKGKRFSDAFLVTLKDEDDIYDQEVDFLSQKYHIWELE</sequence>
<dbReference type="EMBL" id="BAUL01000029">
    <property type="protein sequence ID" value="GAD92564.1"/>
    <property type="molecule type" value="Genomic_DNA"/>
</dbReference>
<dbReference type="AlphaFoldDB" id="V5F950"/>
<dbReference type="Proteomes" id="UP000018001">
    <property type="component" value="Unassembled WGS sequence"/>
</dbReference>
<dbReference type="HOGENOM" id="CLU_1304699_0_0_1"/>
<accession>V5F950</accession>
<reference evidence="2" key="1">
    <citation type="journal article" date="2014" name="Genome Announc.">
        <title>Draft genome sequence of the formaldehyde-resistant fungus Byssochlamys spectabilis No. 5 (anamorph Paecilomyces variotii No. 5) (NBRC109023).</title>
        <authorList>
            <person name="Oka T."/>
            <person name="Ekino K."/>
            <person name="Fukuda K."/>
            <person name="Nomura Y."/>
        </authorList>
    </citation>
    <scope>NUCLEOTIDE SEQUENCE [LARGE SCALE GENOMIC DNA]</scope>
    <source>
        <strain evidence="2">No. 5 / NBRC 109023</strain>
    </source>
</reference>
<gene>
    <name evidence="1" type="ORF">PVAR5_1157</name>
</gene>
<name>V5F950_BYSSN</name>
<comment type="caution">
    <text evidence="1">The sequence shown here is derived from an EMBL/GenBank/DDBJ whole genome shotgun (WGS) entry which is preliminary data.</text>
</comment>
<proteinExistence type="predicted"/>
<protein>
    <submittedName>
        <fullName evidence="1">Uncharacterized protein</fullName>
    </submittedName>
</protein>
<organism evidence="1 2">
    <name type="scientific">Byssochlamys spectabilis (strain No. 5 / NBRC 109023)</name>
    <name type="common">Paecilomyces variotii</name>
    <dbReference type="NCBI Taxonomy" id="1356009"/>
    <lineage>
        <taxon>Eukaryota</taxon>
        <taxon>Fungi</taxon>
        <taxon>Dikarya</taxon>
        <taxon>Ascomycota</taxon>
        <taxon>Pezizomycotina</taxon>
        <taxon>Eurotiomycetes</taxon>
        <taxon>Eurotiomycetidae</taxon>
        <taxon>Eurotiales</taxon>
        <taxon>Thermoascaceae</taxon>
        <taxon>Paecilomyces</taxon>
    </lineage>
</organism>
<dbReference type="InParanoid" id="V5F950"/>
<dbReference type="OrthoDB" id="4455582at2759"/>
<evidence type="ECO:0000313" key="2">
    <source>
        <dbReference type="Proteomes" id="UP000018001"/>
    </source>
</evidence>
<evidence type="ECO:0000313" key="1">
    <source>
        <dbReference type="EMBL" id="GAD92564.1"/>
    </source>
</evidence>
<dbReference type="eggNOG" id="ENOG502SPB7">
    <property type="taxonomic scope" value="Eukaryota"/>
</dbReference>
<keyword evidence="2" id="KW-1185">Reference proteome</keyword>